<evidence type="ECO:0000256" key="1">
    <source>
        <dbReference type="SAM" id="Phobius"/>
    </source>
</evidence>
<dbReference type="Proteomes" id="UP000293671">
    <property type="component" value="Unassembled WGS sequence"/>
</dbReference>
<evidence type="ECO:0000313" key="3">
    <source>
        <dbReference type="Proteomes" id="UP000293671"/>
    </source>
</evidence>
<dbReference type="OrthoDB" id="5298497at2"/>
<dbReference type="AlphaFoldDB" id="A0A4Q7VNU9"/>
<organism evidence="2 3">
    <name type="scientific">Rivibacter subsaxonicus</name>
    <dbReference type="NCBI Taxonomy" id="457575"/>
    <lineage>
        <taxon>Bacteria</taxon>
        <taxon>Pseudomonadati</taxon>
        <taxon>Pseudomonadota</taxon>
        <taxon>Betaproteobacteria</taxon>
        <taxon>Burkholderiales</taxon>
        <taxon>Rivibacter</taxon>
    </lineage>
</organism>
<evidence type="ECO:0000313" key="2">
    <source>
        <dbReference type="EMBL" id="RZT98012.1"/>
    </source>
</evidence>
<protein>
    <submittedName>
        <fullName evidence="2">Uncharacterized protein (DUF58 family)</fullName>
    </submittedName>
</protein>
<keyword evidence="1" id="KW-1133">Transmembrane helix</keyword>
<keyword evidence="3" id="KW-1185">Reference proteome</keyword>
<reference evidence="2 3" key="1">
    <citation type="submission" date="2019-02" db="EMBL/GenBank/DDBJ databases">
        <title>Genomic Encyclopedia of Type Strains, Phase IV (KMG-IV): sequencing the most valuable type-strain genomes for metagenomic binning, comparative biology and taxonomic classification.</title>
        <authorList>
            <person name="Goeker M."/>
        </authorList>
    </citation>
    <scope>NUCLEOTIDE SEQUENCE [LARGE SCALE GENOMIC DNA]</scope>
    <source>
        <strain evidence="2 3">DSM 19570</strain>
    </source>
</reference>
<sequence>MLAPLRRRWRRWWEARHPRSDTLLLTQRNVYILPTRAGWLFAATLLVLLVASINYQLSLGFVLTFLLAGSGIVSMHVTHATLRGLALHLRPLAAVHAGDAAALEVVLASEATRPRYGVGLRLRESGQKQWIWVDIAAGGQSTARLSFVARHRGRVDLPSVVLETRFPLGLFRAWAEWRPASTLLAWPRAEAPATALPPARALGGAAASLPSRGGEEFDGVRAYRRGDPLKLVVWKKVARTGGSELIARDTRGSQRSELWLDWAATGSLAPEDRLSRLAGWLLAAERAGLAWGLRLPGTELAPGAGETQRRAGLEALALWRT</sequence>
<dbReference type="PANTHER" id="PTHR34351:SF1">
    <property type="entry name" value="SLR1927 PROTEIN"/>
    <property type="match status" value="1"/>
</dbReference>
<proteinExistence type="predicted"/>
<comment type="caution">
    <text evidence="2">The sequence shown here is derived from an EMBL/GenBank/DDBJ whole genome shotgun (WGS) entry which is preliminary data.</text>
</comment>
<feature type="transmembrane region" description="Helical" evidence="1">
    <location>
        <begin position="37"/>
        <end position="55"/>
    </location>
</feature>
<keyword evidence="1" id="KW-0472">Membrane</keyword>
<name>A0A4Q7VNU9_9BURK</name>
<dbReference type="RefSeq" id="WP_130432374.1">
    <property type="nucleotide sequence ID" value="NZ_SHKP01000006.1"/>
</dbReference>
<dbReference type="EMBL" id="SHKP01000006">
    <property type="protein sequence ID" value="RZT98012.1"/>
    <property type="molecule type" value="Genomic_DNA"/>
</dbReference>
<keyword evidence="1" id="KW-0812">Transmembrane</keyword>
<gene>
    <name evidence="2" type="ORF">EV670_2414</name>
</gene>
<accession>A0A4Q7VNU9</accession>
<dbReference type="PANTHER" id="PTHR34351">
    <property type="entry name" value="SLR1927 PROTEIN-RELATED"/>
    <property type="match status" value="1"/>
</dbReference>